<dbReference type="EMBL" id="QFYS01000004">
    <property type="protein sequence ID" value="RAK65670.1"/>
    <property type="molecule type" value="Genomic_DNA"/>
</dbReference>
<reference evidence="1 2" key="1">
    <citation type="submission" date="2018-05" db="EMBL/GenBank/DDBJ databases">
        <authorList>
            <person name="Lanie J.A."/>
            <person name="Ng W.-L."/>
            <person name="Kazmierczak K.M."/>
            <person name="Andrzejewski T.M."/>
            <person name="Davidsen T.M."/>
            <person name="Wayne K.J."/>
            <person name="Tettelin H."/>
            <person name="Glass J.I."/>
            <person name="Rusch D."/>
            <person name="Podicherti R."/>
            <person name="Tsui H.-C.T."/>
            <person name="Winkler M.E."/>
        </authorList>
    </citation>
    <scope>NUCLEOTIDE SEQUENCE [LARGE SCALE GENOMIC DNA]</scope>
    <source>
        <strain evidence="1 2">BUT-10</strain>
    </source>
</reference>
<evidence type="ECO:0000313" key="2">
    <source>
        <dbReference type="Proteomes" id="UP000249524"/>
    </source>
</evidence>
<dbReference type="AlphaFoldDB" id="A0A328BE10"/>
<dbReference type="OrthoDB" id="7169003at2"/>
<dbReference type="InterPro" id="IPR036188">
    <property type="entry name" value="FAD/NAD-bd_sf"/>
</dbReference>
<sequence>MCPMKSVKIIGGGLTGILAAFEAHRLGARRISIHERFDRLGGISLSDERNGLEIREGCIYFGGADDPLRRLLETQGQRFVEFENRFGSVSPGEDGLVYTEDFGGPALPADSFQVTPPAGDSLADRIAAYPSEIAWPLMRYARWHLGFDLEEAHGDAAIPMAINRVVPLGVDFAALAEAKHNDPLTNELLAIPRRQWGRTANLVCSLPEGGFPAMLRNCEQRLAALGVSIHPESLVPPRQALAAMSDDEVLVWAGNPTPLFKAMGVPTPKLLPKSFATYTFAARWSGACPFYVQNFTAEGACFRIYVYESAGQTLITAECVAEAGDADLRAEISRLLAGFEGELQLGQMLATSIKPRWIYHSIDAMQRLTQLRAALADRFGSAFVPAAWEPYAKAEKFALVNARLAAALGLATEQVAAA</sequence>
<keyword evidence="1" id="KW-0966">Cell projection</keyword>
<protein>
    <submittedName>
        <fullName evidence="1">Flagellin modification protein FlmF</fullName>
    </submittedName>
</protein>
<evidence type="ECO:0000313" key="1">
    <source>
        <dbReference type="EMBL" id="RAK65670.1"/>
    </source>
</evidence>
<organism evidence="1 2">
    <name type="scientific">Phenylobacterium kunshanense</name>
    <dbReference type="NCBI Taxonomy" id="1445034"/>
    <lineage>
        <taxon>Bacteria</taxon>
        <taxon>Pseudomonadati</taxon>
        <taxon>Pseudomonadota</taxon>
        <taxon>Alphaproteobacteria</taxon>
        <taxon>Caulobacterales</taxon>
        <taxon>Caulobacteraceae</taxon>
        <taxon>Phenylobacterium</taxon>
    </lineage>
</organism>
<dbReference type="Proteomes" id="UP000249524">
    <property type="component" value="Unassembled WGS sequence"/>
</dbReference>
<keyword evidence="1" id="KW-0969">Cilium</keyword>
<proteinExistence type="predicted"/>
<dbReference type="SUPFAM" id="SSF51905">
    <property type="entry name" value="FAD/NAD(P)-binding domain"/>
    <property type="match status" value="1"/>
</dbReference>
<dbReference type="Pfam" id="PF13450">
    <property type="entry name" value="NAD_binding_8"/>
    <property type="match status" value="1"/>
</dbReference>
<gene>
    <name evidence="1" type="ORF">DJ019_11625</name>
</gene>
<keyword evidence="2" id="KW-1185">Reference proteome</keyword>
<keyword evidence="1" id="KW-0282">Flagellum</keyword>
<name>A0A328BE10_9CAUL</name>
<accession>A0A328BE10</accession>
<comment type="caution">
    <text evidence="1">The sequence shown here is derived from an EMBL/GenBank/DDBJ whole genome shotgun (WGS) entry which is preliminary data.</text>
</comment>
<dbReference type="Gene3D" id="3.50.50.60">
    <property type="entry name" value="FAD/NAD(P)-binding domain"/>
    <property type="match status" value="1"/>
</dbReference>